<evidence type="ECO:0000256" key="2">
    <source>
        <dbReference type="ARBA" id="ARBA00022679"/>
    </source>
</evidence>
<dbReference type="SUPFAM" id="SSF56672">
    <property type="entry name" value="DNA/RNA polymerases"/>
    <property type="match status" value="1"/>
</dbReference>
<keyword evidence="5" id="KW-0460">Magnesium</keyword>
<dbReference type="GO" id="GO:0046872">
    <property type="term" value="F:metal ion binding"/>
    <property type="evidence" value="ECO:0007669"/>
    <property type="project" value="UniProtKB-KW"/>
</dbReference>
<dbReference type="EC" id="2.7.7.49" evidence="1"/>
<dbReference type="CDD" id="cd03487">
    <property type="entry name" value="RT_Bac_retron_II"/>
    <property type="match status" value="1"/>
</dbReference>
<evidence type="ECO:0000256" key="4">
    <source>
        <dbReference type="ARBA" id="ARBA00022723"/>
    </source>
</evidence>
<keyword evidence="2" id="KW-0808">Transferase</keyword>
<dbReference type="PANTHER" id="PTHR34047">
    <property type="entry name" value="NUCLEAR INTRON MATURASE 1, MITOCHONDRIAL-RELATED"/>
    <property type="match status" value="1"/>
</dbReference>
<dbReference type="PANTHER" id="PTHR34047:SF7">
    <property type="entry name" value="RNA-DIRECTED DNA POLYMERASE"/>
    <property type="match status" value="1"/>
</dbReference>
<name>A0A7X0ZEG2_9LIST</name>
<keyword evidence="3" id="KW-0548">Nucleotidyltransferase</keyword>
<dbReference type="Proteomes" id="UP000559864">
    <property type="component" value="Unassembled WGS sequence"/>
</dbReference>
<dbReference type="RefSeq" id="WP_185577024.1">
    <property type="nucleotide sequence ID" value="NZ_JAARZC010000005.1"/>
</dbReference>
<keyword evidence="6 11" id="KW-0695">RNA-directed DNA polymerase</keyword>
<dbReference type="GO" id="GO:0003964">
    <property type="term" value="F:RNA-directed DNA polymerase activity"/>
    <property type="evidence" value="ECO:0007669"/>
    <property type="project" value="UniProtKB-KW"/>
</dbReference>
<dbReference type="PRINTS" id="PR00866">
    <property type="entry name" value="RNADNAPOLMS"/>
</dbReference>
<evidence type="ECO:0000256" key="7">
    <source>
        <dbReference type="ARBA" id="ARBA00023118"/>
    </source>
</evidence>
<organism evidence="11 12">
    <name type="scientific">Listeria cossartiae subsp. cayugensis</name>
    <dbReference type="NCBI Taxonomy" id="2713505"/>
    <lineage>
        <taxon>Bacteria</taxon>
        <taxon>Bacillati</taxon>
        <taxon>Bacillota</taxon>
        <taxon>Bacilli</taxon>
        <taxon>Bacillales</taxon>
        <taxon>Listeriaceae</taxon>
        <taxon>Listeria</taxon>
        <taxon>Listeria cossartiae</taxon>
    </lineage>
</organism>
<dbReference type="GO" id="GO:0051607">
    <property type="term" value="P:defense response to virus"/>
    <property type="evidence" value="ECO:0007669"/>
    <property type="project" value="UniProtKB-KW"/>
</dbReference>
<dbReference type="InterPro" id="IPR043502">
    <property type="entry name" value="DNA/RNA_pol_sf"/>
</dbReference>
<dbReference type="Pfam" id="PF00078">
    <property type="entry name" value="RVT_1"/>
    <property type="match status" value="1"/>
</dbReference>
<protein>
    <recommendedName>
        <fullName evidence="1">RNA-directed DNA polymerase</fullName>
        <ecNumber evidence="1">2.7.7.49</ecNumber>
    </recommendedName>
</protein>
<keyword evidence="4" id="KW-0479">Metal-binding</keyword>
<keyword evidence="7" id="KW-0051">Antiviral defense</keyword>
<evidence type="ECO:0000256" key="9">
    <source>
        <dbReference type="ARBA" id="ARBA00048173"/>
    </source>
</evidence>
<dbReference type="InterPro" id="IPR000123">
    <property type="entry name" value="Reverse_transcriptase_msDNA"/>
</dbReference>
<comment type="caution">
    <text evidence="11">The sequence shown here is derived from an EMBL/GenBank/DDBJ whole genome shotgun (WGS) entry which is preliminary data.</text>
</comment>
<dbReference type="Gene3D" id="3.30.70.270">
    <property type="match status" value="1"/>
</dbReference>
<gene>
    <name evidence="11" type="ORF">HCB49_13295</name>
</gene>
<proteinExistence type="inferred from homology"/>
<dbReference type="InterPro" id="IPR043128">
    <property type="entry name" value="Rev_trsase/Diguanyl_cyclase"/>
</dbReference>
<evidence type="ECO:0000256" key="6">
    <source>
        <dbReference type="ARBA" id="ARBA00022918"/>
    </source>
</evidence>
<evidence type="ECO:0000256" key="1">
    <source>
        <dbReference type="ARBA" id="ARBA00012493"/>
    </source>
</evidence>
<sequence length="330" mass="38956">MDFTKSKLYGVSNKKYLSELLQLELKTLKNVDNYYEVKPFFKEVNGKNRELYNPSEAHKRALKNIVKKLSYIGFPNYVCGGIPLVGYVDNASRHLEKEYLLLLDITNFFPSTKDSYVYDFFHNTMSQSEDIAKILTNLTTVKKDGERFLPQGFSTSPMLSFLSYHQMYEELDKFSKSNNFTFSAYYDDFTFSSDKFIHTNKRREAIAIIEKYGLKVNKKKTRLTICNHTRITGVIIHENTKKAPKKLNKKMYDYYRLLLEMDKAPSNFIQDEFIDTCNRLQGCIAAIQAIEKERNMEHYKNTLRYIRTKFDVPVEKKKKHLYFKNMQINN</sequence>
<evidence type="ECO:0000256" key="5">
    <source>
        <dbReference type="ARBA" id="ARBA00022842"/>
    </source>
</evidence>
<dbReference type="EMBL" id="JAARZC010000005">
    <property type="protein sequence ID" value="MBC2250965.1"/>
    <property type="molecule type" value="Genomic_DNA"/>
</dbReference>
<accession>A0A7X0ZEG2</accession>
<evidence type="ECO:0000313" key="11">
    <source>
        <dbReference type="EMBL" id="MBC2250965.1"/>
    </source>
</evidence>
<reference evidence="11 12" key="1">
    <citation type="submission" date="2020-03" db="EMBL/GenBank/DDBJ databases">
        <title>Soil Listeria distribution.</title>
        <authorList>
            <person name="Liao J."/>
            <person name="Wiedmann M."/>
        </authorList>
    </citation>
    <scope>NUCLEOTIDE SEQUENCE [LARGE SCALE GENOMIC DNA]</scope>
    <source>
        <strain evidence="11 12">FSL L7-0123</strain>
    </source>
</reference>
<evidence type="ECO:0000256" key="8">
    <source>
        <dbReference type="ARBA" id="ARBA00034120"/>
    </source>
</evidence>
<comment type="similarity">
    <text evidence="8">Belongs to the bacterial reverse transcriptase family.</text>
</comment>
<dbReference type="InterPro" id="IPR000477">
    <property type="entry name" value="RT_dom"/>
</dbReference>
<dbReference type="GO" id="GO:0003723">
    <property type="term" value="F:RNA binding"/>
    <property type="evidence" value="ECO:0007669"/>
    <property type="project" value="InterPro"/>
</dbReference>
<evidence type="ECO:0000256" key="3">
    <source>
        <dbReference type="ARBA" id="ARBA00022695"/>
    </source>
</evidence>
<evidence type="ECO:0000259" key="10">
    <source>
        <dbReference type="PROSITE" id="PS50878"/>
    </source>
</evidence>
<dbReference type="AlphaFoldDB" id="A0A7X0ZEG2"/>
<feature type="domain" description="Reverse transcriptase" evidence="10">
    <location>
        <begin position="21"/>
        <end position="236"/>
    </location>
</feature>
<dbReference type="InterPro" id="IPR051083">
    <property type="entry name" value="GrpII_Intron_Splice-Mob/Def"/>
</dbReference>
<comment type="catalytic activity">
    <reaction evidence="9">
        <text>DNA(n) + a 2'-deoxyribonucleoside 5'-triphosphate = DNA(n+1) + diphosphate</text>
        <dbReference type="Rhea" id="RHEA:22508"/>
        <dbReference type="Rhea" id="RHEA-COMP:17339"/>
        <dbReference type="Rhea" id="RHEA-COMP:17340"/>
        <dbReference type="ChEBI" id="CHEBI:33019"/>
        <dbReference type="ChEBI" id="CHEBI:61560"/>
        <dbReference type="ChEBI" id="CHEBI:173112"/>
        <dbReference type="EC" id="2.7.7.49"/>
    </reaction>
</comment>
<dbReference type="PROSITE" id="PS50878">
    <property type="entry name" value="RT_POL"/>
    <property type="match status" value="1"/>
</dbReference>
<evidence type="ECO:0000313" key="12">
    <source>
        <dbReference type="Proteomes" id="UP000559864"/>
    </source>
</evidence>